<organism evidence="2 3">
    <name type="scientific">Halioxenophilus aromaticivorans</name>
    <dbReference type="NCBI Taxonomy" id="1306992"/>
    <lineage>
        <taxon>Bacteria</taxon>
        <taxon>Pseudomonadati</taxon>
        <taxon>Pseudomonadota</taxon>
        <taxon>Gammaproteobacteria</taxon>
        <taxon>Alteromonadales</taxon>
        <taxon>Alteromonadaceae</taxon>
        <taxon>Halioxenophilus</taxon>
    </lineage>
</organism>
<evidence type="ECO:0000313" key="3">
    <source>
        <dbReference type="Proteomes" id="UP001409585"/>
    </source>
</evidence>
<feature type="transmembrane region" description="Helical" evidence="1">
    <location>
        <begin position="43"/>
        <end position="64"/>
    </location>
</feature>
<dbReference type="RefSeq" id="WP_345421588.1">
    <property type="nucleotide sequence ID" value="NZ_AP031496.1"/>
</dbReference>
<sequence length="127" mass="13856">MEAVDNQQSTEKAKQVEQLDKLAWLLDESVRLPGGFRVGVESIIGLIPGAGDALGFLLSMALVVKARRAGASRGLQARMVANSAFESAVGVVPIVGDLFDFWFKANKRNIKLLRNHLAKQDQSHDQI</sequence>
<evidence type="ECO:0000256" key="1">
    <source>
        <dbReference type="SAM" id="Phobius"/>
    </source>
</evidence>
<dbReference type="PANTHER" id="PTHR35519:SF2">
    <property type="entry name" value="PH DOMAIN PROTEIN"/>
    <property type="match status" value="1"/>
</dbReference>
<dbReference type="Pfam" id="PF13430">
    <property type="entry name" value="DUF4112"/>
    <property type="match status" value="1"/>
</dbReference>
<reference evidence="3" key="1">
    <citation type="journal article" date="2019" name="Int. J. Syst. Evol. Microbiol.">
        <title>The Global Catalogue of Microorganisms (GCM) 10K type strain sequencing project: providing services to taxonomists for standard genome sequencing and annotation.</title>
        <authorList>
            <consortium name="The Broad Institute Genomics Platform"/>
            <consortium name="The Broad Institute Genome Sequencing Center for Infectious Disease"/>
            <person name="Wu L."/>
            <person name="Ma J."/>
        </authorList>
    </citation>
    <scope>NUCLEOTIDE SEQUENCE [LARGE SCALE GENOMIC DNA]</scope>
    <source>
        <strain evidence="3">JCM 19134</strain>
    </source>
</reference>
<keyword evidence="1" id="KW-0812">Transmembrane</keyword>
<evidence type="ECO:0000313" key="2">
    <source>
        <dbReference type="EMBL" id="GAA4942932.1"/>
    </source>
</evidence>
<name>A0AAV3U2J8_9ALTE</name>
<dbReference type="InterPro" id="IPR025187">
    <property type="entry name" value="DUF4112"/>
</dbReference>
<gene>
    <name evidence="2" type="ORF">GCM10025791_21950</name>
</gene>
<keyword evidence="1" id="KW-0472">Membrane</keyword>
<dbReference type="EMBL" id="BAABLX010000016">
    <property type="protein sequence ID" value="GAA4942932.1"/>
    <property type="molecule type" value="Genomic_DNA"/>
</dbReference>
<comment type="caution">
    <text evidence="2">The sequence shown here is derived from an EMBL/GenBank/DDBJ whole genome shotgun (WGS) entry which is preliminary data.</text>
</comment>
<proteinExistence type="predicted"/>
<dbReference type="Proteomes" id="UP001409585">
    <property type="component" value="Unassembled WGS sequence"/>
</dbReference>
<protein>
    <submittedName>
        <fullName evidence="2">DUF4112 domain-containing protein</fullName>
    </submittedName>
</protein>
<dbReference type="AlphaFoldDB" id="A0AAV3U2J8"/>
<accession>A0AAV3U2J8</accession>
<dbReference type="PANTHER" id="PTHR35519">
    <property type="entry name" value="MEMBRANE PROTEINS"/>
    <property type="match status" value="1"/>
</dbReference>
<keyword evidence="1" id="KW-1133">Transmembrane helix</keyword>
<keyword evidence="3" id="KW-1185">Reference proteome</keyword>